<feature type="domain" description="Adenylosuccinate lyase C-terminal" evidence="13">
    <location>
        <begin position="349"/>
        <end position="429"/>
    </location>
</feature>
<dbReference type="PANTHER" id="PTHR43172">
    <property type="entry name" value="ADENYLOSUCCINATE LYASE"/>
    <property type="match status" value="1"/>
</dbReference>
<evidence type="ECO:0000256" key="4">
    <source>
        <dbReference type="ARBA" id="ARBA00012339"/>
    </source>
</evidence>
<gene>
    <name evidence="14" type="ORF">COW11_00165</name>
</gene>
<evidence type="ECO:0000256" key="7">
    <source>
        <dbReference type="ARBA" id="ARBA00023239"/>
    </source>
</evidence>
<dbReference type="GO" id="GO:0006189">
    <property type="term" value="P:'de novo' IMP biosynthetic process"/>
    <property type="evidence" value="ECO:0007669"/>
    <property type="project" value="UniProtKB-UniPathway"/>
</dbReference>
<dbReference type="UniPathway" id="UPA00075">
    <property type="reaction ID" value="UER00336"/>
</dbReference>
<dbReference type="UniPathway" id="UPA00074">
    <property type="reaction ID" value="UER00132"/>
</dbReference>
<comment type="similarity">
    <text evidence="3 12">Belongs to the lyase 1 family. Adenylosuccinate lyase subfamily.</text>
</comment>
<dbReference type="Gene3D" id="1.10.275.10">
    <property type="entry name" value="Fumarase/aspartase (N-terminal domain)"/>
    <property type="match status" value="1"/>
</dbReference>
<dbReference type="Gene3D" id="1.10.40.30">
    <property type="entry name" value="Fumarase/aspartase (C-terminal domain)"/>
    <property type="match status" value="1"/>
</dbReference>
<dbReference type="InterPro" id="IPR008948">
    <property type="entry name" value="L-Aspartase-like"/>
</dbReference>
<dbReference type="EMBL" id="PFGP01000003">
    <property type="protein sequence ID" value="PIW67036.1"/>
    <property type="molecule type" value="Genomic_DNA"/>
</dbReference>
<evidence type="ECO:0000256" key="3">
    <source>
        <dbReference type="ARBA" id="ARBA00008273"/>
    </source>
</evidence>
<dbReference type="FunFam" id="1.20.200.10:FF:000008">
    <property type="entry name" value="Adenylosuccinate lyase"/>
    <property type="match status" value="1"/>
</dbReference>
<dbReference type="SUPFAM" id="SSF48557">
    <property type="entry name" value="L-aspartase-like"/>
    <property type="match status" value="1"/>
</dbReference>
<dbReference type="FunFam" id="1.10.40.30:FF:000007">
    <property type="entry name" value="Adenylosuccinate lyase"/>
    <property type="match status" value="1"/>
</dbReference>
<keyword evidence="7 12" id="KW-0456">Lyase</keyword>
<dbReference type="EC" id="4.3.2.2" evidence="4 11"/>
<evidence type="ECO:0000256" key="12">
    <source>
        <dbReference type="RuleBase" id="RU361172"/>
    </source>
</evidence>
<evidence type="ECO:0000256" key="5">
    <source>
        <dbReference type="ARBA" id="ARBA00017058"/>
    </source>
</evidence>
<evidence type="ECO:0000256" key="8">
    <source>
        <dbReference type="ARBA" id="ARBA00024477"/>
    </source>
</evidence>
<evidence type="ECO:0000256" key="9">
    <source>
        <dbReference type="ARBA" id="ARBA00030717"/>
    </source>
</evidence>
<dbReference type="InterPro" id="IPR022761">
    <property type="entry name" value="Fumarate_lyase_N"/>
</dbReference>
<evidence type="ECO:0000313" key="15">
    <source>
        <dbReference type="Proteomes" id="UP000231267"/>
    </source>
</evidence>
<dbReference type="GO" id="GO:0005829">
    <property type="term" value="C:cytosol"/>
    <property type="evidence" value="ECO:0007669"/>
    <property type="project" value="TreeGrafter"/>
</dbReference>
<dbReference type="InterPro" id="IPR004769">
    <property type="entry name" value="Pur_lyase"/>
</dbReference>
<protein>
    <recommendedName>
        <fullName evidence="5 11">Adenylosuccinate lyase</fullName>
        <shortName evidence="12">ASL</shortName>
        <ecNumber evidence="4 11">4.3.2.2</ecNumber>
    </recommendedName>
    <alternativeName>
        <fullName evidence="9 12">Adenylosuccinase</fullName>
    </alternativeName>
</protein>
<evidence type="ECO:0000256" key="6">
    <source>
        <dbReference type="ARBA" id="ARBA00022755"/>
    </source>
</evidence>
<dbReference type="PRINTS" id="PR00145">
    <property type="entry name" value="ARGSUCLYASE"/>
</dbReference>
<comment type="catalytic activity">
    <reaction evidence="8">
        <text>(2S)-2-[5-amino-1-(5-phospho-beta-D-ribosyl)imidazole-4-carboxamido]succinate = 5-amino-1-(5-phospho-beta-D-ribosyl)imidazole-4-carboxamide + fumarate</text>
        <dbReference type="Rhea" id="RHEA:23920"/>
        <dbReference type="ChEBI" id="CHEBI:29806"/>
        <dbReference type="ChEBI" id="CHEBI:58443"/>
        <dbReference type="ChEBI" id="CHEBI:58475"/>
        <dbReference type="EC" id="4.3.2.2"/>
    </reaction>
    <physiologicalReaction direction="left-to-right" evidence="8">
        <dbReference type="Rhea" id="RHEA:23921"/>
    </physiologicalReaction>
</comment>
<dbReference type="Proteomes" id="UP000231267">
    <property type="component" value="Unassembled WGS sequence"/>
</dbReference>
<dbReference type="InterPro" id="IPR020557">
    <property type="entry name" value="Fumarate_lyase_CS"/>
</dbReference>
<sequence length="430" mass="48227">MISRYTLPKMGSIWEEENRFRKMLDVEIAACEAMQKIGQVPLRDLNIIKKKASFSVSRIKSIENKTHHDVIAFLENIGERVGKSARFLHMGLTSSDVLDTALSLQLSEAADILLDGLDALAKALAKKAKKYKYTVMIGRSHGVHAEPVTFGLKMALFYDETQRSIERIKTAKKVIAIGKISGAVGTYANIDPKVELYVCKKLKLSRAKVSTQVIQRDGIAEFLSAIAVCGSCLEQLATEIRALQRTEIMEAEEPFYKGQKGSSAMPHKRNPIICERVVGMARILRANAMAAMENVALWHERDISHSSVERVILPDSTILLDYMLNKMAKVIDGLVVYPENMKRNLGLTKGLIYSQLVLLELIKCGLERKKAYEIVQASAMLARQEGAEFQTALFKNQKLKKYMSTSGINRLFDIRYHTKNIDKIFKNAGL</sequence>
<dbReference type="CDD" id="cd01360">
    <property type="entry name" value="Adenylsuccinate_lyase_1"/>
    <property type="match status" value="1"/>
</dbReference>
<comment type="pathway">
    <text evidence="2 12">Purine metabolism; AMP biosynthesis via de novo pathway; AMP from IMP: step 2/2.</text>
</comment>
<dbReference type="AlphaFoldDB" id="A0A2J0LQJ7"/>
<dbReference type="SMART" id="SM00998">
    <property type="entry name" value="ADSL_C"/>
    <property type="match status" value="1"/>
</dbReference>
<comment type="caution">
    <text evidence="14">The sequence shown here is derived from an EMBL/GenBank/DDBJ whole genome shotgun (WGS) entry which is preliminary data.</text>
</comment>
<dbReference type="NCBIfam" id="TIGR00928">
    <property type="entry name" value="purB"/>
    <property type="match status" value="1"/>
</dbReference>
<dbReference type="PROSITE" id="PS00163">
    <property type="entry name" value="FUMARATE_LYASES"/>
    <property type="match status" value="1"/>
</dbReference>
<dbReference type="GO" id="GO:0070626">
    <property type="term" value="F:(S)-2-(5-amino-1-(5-phospho-D-ribosyl)imidazole-4-carboxamido) succinate lyase (fumarate-forming) activity"/>
    <property type="evidence" value="ECO:0007669"/>
    <property type="project" value="TreeGrafter"/>
</dbReference>
<evidence type="ECO:0000313" key="14">
    <source>
        <dbReference type="EMBL" id="PIW67036.1"/>
    </source>
</evidence>
<reference evidence="14 15" key="1">
    <citation type="submission" date="2017-09" db="EMBL/GenBank/DDBJ databases">
        <title>Depth-based differentiation of microbial function through sediment-hosted aquifers and enrichment of novel symbionts in the deep terrestrial subsurface.</title>
        <authorList>
            <person name="Probst A.J."/>
            <person name="Ladd B."/>
            <person name="Jarett J.K."/>
            <person name="Geller-Mcgrath D.E."/>
            <person name="Sieber C.M."/>
            <person name="Emerson J.B."/>
            <person name="Anantharaman K."/>
            <person name="Thomas B.C."/>
            <person name="Malmstrom R."/>
            <person name="Stieglmeier M."/>
            <person name="Klingl A."/>
            <person name="Woyke T."/>
            <person name="Ryan C.M."/>
            <person name="Banfield J.F."/>
        </authorList>
    </citation>
    <scope>NUCLEOTIDE SEQUENCE [LARGE SCALE GENOMIC DNA]</scope>
    <source>
        <strain evidence="14">CG12_big_fil_rev_8_21_14_0_65_43_15</strain>
    </source>
</reference>
<evidence type="ECO:0000259" key="13">
    <source>
        <dbReference type="SMART" id="SM00998"/>
    </source>
</evidence>
<comment type="pathway">
    <text evidence="1 12">Purine metabolism; IMP biosynthesis via de novo pathway; 5-amino-1-(5-phospho-D-ribosyl)imidazole-4-carboxamide from 5-amino-1-(5-phospho-D-ribosyl)imidazole-4-carboxylate: step 2/2.</text>
</comment>
<evidence type="ECO:0000256" key="2">
    <source>
        <dbReference type="ARBA" id="ARBA00004734"/>
    </source>
</evidence>
<accession>A0A2J0LQJ7</accession>
<dbReference type="Gene3D" id="1.20.200.10">
    <property type="entry name" value="Fumarase/aspartase (Central domain)"/>
    <property type="match status" value="1"/>
</dbReference>
<proteinExistence type="inferred from homology"/>
<dbReference type="Pfam" id="PF00206">
    <property type="entry name" value="Lyase_1"/>
    <property type="match status" value="1"/>
</dbReference>
<name>A0A2J0LQJ7_9BACT</name>
<dbReference type="GO" id="GO:0044208">
    <property type="term" value="P:'de novo' AMP biosynthetic process"/>
    <property type="evidence" value="ECO:0007669"/>
    <property type="project" value="UniProtKB-UniPathway"/>
</dbReference>
<dbReference type="InterPro" id="IPR000362">
    <property type="entry name" value="Fumarate_lyase_fam"/>
</dbReference>
<organism evidence="14 15">
    <name type="scientific">Candidatus Taenaricola geysiri</name>
    <dbReference type="NCBI Taxonomy" id="1974752"/>
    <lineage>
        <taxon>Bacteria</taxon>
        <taxon>Pseudomonadati</taxon>
        <taxon>Candidatus Omnitrophota</taxon>
        <taxon>Candidatus Taenaricola</taxon>
    </lineage>
</organism>
<evidence type="ECO:0000256" key="10">
    <source>
        <dbReference type="ARBA" id="ARBA00049115"/>
    </source>
</evidence>
<dbReference type="InterPro" id="IPR024083">
    <property type="entry name" value="Fumarase/histidase_N"/>
</dbReference>
<keyword evidence="6 12" id="KW-0658">Purine biosynthesis</keyword>
<dbReference type="PANTHER" id="PTHR43172:SF1">
    <property type="entry name" value="ADENYLOSUCCINATE LYASE"/>
    <property type="match status" value="1"/>
</dbReference>
<comment type="catalytic activity">
    <reaction evidence="10">
        <text>N(6)-(1,2-dicarboxyethyl)-AMP = fumarate + AMP</text>
        <dbReference type="Rhea" id="RHEA:16853"/>
        <dbReference type="ChEBI" id="CHEBI:29806"/>
        <dbReference type="ChEBI" id="CHEBI:57567"/>
        <dbReference type="ChEBI" id="CHEBI:456215"/>
        <dbReference type="EC" id="4.3.2.2"/>
    </reaction>
    <physiologicalReaction direction="left-to-right" evidence="10">
        <dbReference type="Rhea" id="RHEA:16854"/>
    </physiologicalReaction>
</comment>
<dbReference type="GO" id="GO:0004018">
    <property type="term" value="F:N6-(1,2-dicarboxyethyl)AMP AMP-lyase (fumarate-forming) activity"/>
    <property type="evidence" value="ECO:0007669"/>
    <property type="project" value="UniProtKB-UniRule"/>
</dbReference>
<dbReference type="PRINTS" id="PR00149">
    <property type="entry name" value="FUMRATELYASE"/>
</dbReference>
<evidence type="ECO:0000256" key="1">
    <source>
        <dbReference type="ARBA" id="ARBA00004706"/>
    </source>
</evidence>
<evidence type="ECO:0000256" key="11">
    <source>
        <dbReference type="NCBIfam" id="TIGR00928"/>
    </source>
</evidence>
<dbReference type="InterPro" id="IPR019468">
    <property type="entry name" value="AdenyloSucc_lyase_C"/>
</dbReference>
<dbReference type="Pfam" id="PF10397">
    <property type="entry name" value="ADSL_C"/>
    <property type="match status" value="1"/>
</dbReference>